<reference evidence="2" key="1">
    <citation type="journal article" date="2022" name="Mol. Ecol. Resour.">
        <title>The genomes of chicory, endive, great burdock and yacon provide insights into Asteraceae palaeo-polyploidization history and plant inulin production.</title>
        <authorList>
            <person name="Fan W."/>
            <person name="Wang S."/>
            <person name="Wang H."/>
            <person name="Wang A."/>
            <person name="Jiang F."/>
            <person name="Liu H."/>
            <person name="Zhao H."/>
            <person name="Xu D."/>
            <person name="Zhang Y."/>
        </authorList>
    </citation>
    <scope>NUCLEOTIDE SEQUENCE [LARGE SCALE GENOMIC DNA]</scope>
    <source>
        <strain evidence="2">cv. Yunnan</strain>
    </source>
</reference>
<reference evidence="1 2" key="2">
    <citation type="journal article" date="2022" name="Mol. Ecol. Resour.">
        <title>The genomes of chicory, endive, great burdock and yacon provide insights into Asteraceae paleo-polyploidization history and plant inulin production.</title>
        <authorList>
            <person name="Fan W."/>
            <person name="Wang S."/>
            <person name="Wang H."/>
            <person name="Wang A."/>
            <person name="Jiang F."/>
            <person name="Liu H."/>
            <person name="Zhao H."/>
            <person name="Xu D."/>
            <person name="Zhang Y."/>
        </authorList>
    </citation>
    <scope>NUCLEOTIDE SEQUENCE [LARGE SCALE GENOMIC DNA]</scope>
    <source>
        <strain evidence="2">cv. Yunnan</strain>
        <tissue evidence="1">Leaves</tissue>
    </source>
</reference>
<dbReference type="EMBL" id="CM042021">
    <property type="protein sequence ID" value="KAI3819441.1"/>
    <property type="molecule type" value="Genomic_DNA"/>
</dbReference>
<name>A0ACB9JGZ7_9ASTR</name>
<evidence type="ECO:0000313" key="2">
    <source>
        <dbReference type="Proteomes" id="UP001056120"/>
    </source>
</evidence>
<keyword evidence="2" id="KW-1185">Reference proteome</keyword>
<protein>
    <submittedName>
        <fullName evidence="1">Uncharacterized protein</fullName>
    </submittedName>
</protein>
<accession>A0ACB9JGZ7</accession>
<comment type="caution">
    <text evidence="1">The sequence shown here is derived from an EMBL/GenBank/DDBJ whole genome shotgun (WGS) entry which is preliminary data.</text>
</comment>
<proteinExistence type="predicted"/>
<sequence>MLVAEHKRRYGNLFEQVPDLLKGQCRVPKTFWFVPTTGNSNVEMGAGFHELYHYTTLSLYQMRHHLGGRRSFDKPAYFLAIKETDKVEKLTRVYLKEVVSWHGVPISIISDRDVRFTSHFWKSLQKALGPELVFETSEQIVQIINRMAAAHDRQKSYADKHRKPLEFQVGDMVLLKVSPWKGVIRFGK</sequence>
<gene>
    <name evidence="1" type="ORF">L1987_13277</name>
</gene>
<organism evidence="1 2">
    <name type="scientific">Smallanthus sonchifolius</name>
    <dbReference type="NCBI Taxonomy" id="185202"/>
    <lineage>
        <taxon>Eukaryota</taxon>
        <taxon>Viridiplantae</taxon>
        <taxon>Streptophyta</taxon>
        <taxon>Embryophyta</taxon>
        <taxon>Tracheophyta</taxon>
        <taxon>Spermatophyta</taxon>
        <taxon>Magnoliopsida</taxon>
        <taxon>eudicotyledons</taxon>
        <taxon>Gunneridae</taxon>
        <taxon>Pentapetalae</taxon>
        <taxon>asterids</taxon>
        <taxon>campanulids</taxon>
        <taxon>Asterales</taxon>
        <taxon>Asteraceae</taxon>
        <taxon>Asteroideae</taxon>
        <taxon>Heliantheae alliance</taxon>
        <taxon>Millerieae</taxon>
        <taxon>Smallanthus</taxon>
    </lineage>
</organism>
<dbReference type="Proteomes" id="UP001056120">
    <property type="component" value="Linkage Group LG04"/>
</dbReference>
<evidence type="ECO:0000313" key="1">
    <source>
        <dbReference type="EMBL" id="KAI3819441.1"/>
    </source>
</evidence>